<proteinExistence type="inferred from homology"/>
<keyword evidence="5 7" id="KW-1133">Transmembrane helix</keyword>
<dbReference type="Pfam" id="PF09335">
    <property type="entry name" value="VTT_dom"/>
    <property type="match status" value="1"/>
</dbReference>
<name>A0A5B0EFV6_9MICC</name>
<dbReference type="InterPro" id="IPR032818">
    <property type="entry name" value="DedA-like"/>
</dbReference>
<dbReference type="InterPro" id="IPR032816">
    <property type="entry name" value="VTT_dom"/>
</dbReference>
<protein>
    <recommendedName>
        <fullName evidence="8">VTT domain-containing protein</fullName>
    </recommendedName>
</protein>
<evidence type="ECO:0000313" key="9">
    <source>
        <dbReference type="EMBL" id="KAA0976179.1"/>
    </source>
</evidence>
<evidence type="ECO:0000256" key="5">
    <source>
        <dbReference type="ARBA" id="ARBA00022989"/>
    </source>
</evidence>
<keyword evidence="4 7" id="KW-0812">Transmembrane</keyword>
<dbReference type="EMBL" id="VOBL01000011">
    <property type="protein sequence ID" value="KAA0976179.1"/>
    <property type="molecule type" value="Genomic_DNA"/>
</dbReference>
<comment type="subcellular location">
    <subcellularLocation>
        <location evidence="1 7">Cell membrane</location>
        <topology evidence="1 7">Multi-pass membrane protein</topology>
    </subcellularLocation>
</comment>
<dbReference type="Proteomes" id="UP000323856">
    <property type="component" value="Unassembled WGS sequence"/>
</dbReference>
<evidence type="ECO:0000256" key="4">
    <source>
        <dbReference type="ARBA" id="ARBA00022692"/>
    </source>
</evidence>
<reference evidence="9 10" key="1">
    <citation type="submission" date="2019-07" db="EMBL/GenBank/DDBJ databases">
        <title>Analysis of the biochemical properties, biological activity and biotechnological potential of siderophores and biosurfactants produced by Antarctic psychrotolerant bacteria.</title>
        <authorList>
            <person name="Styczynski M."/>
            <person name="Krucon T."/>
            <person name="Decewicz P."/>
            <person name="Dziewit L."/>
        </authorList>
    </citation>
    <scope>NUCLEOTIDE SEQUENCE [LARGE SCALE GENOMIC DNA]</scope>
    <source>
        <strain evidence="9 10">ANT_H27</strain>
    </source>
</reference>
<organism evidence="9 10">
    <name type="scientific">Paeniglutamicibacter gangotriensis</name>
    <dbReference type="NCBI Taxonomy" id="254787"/>
    <lineage>
        <taxon>Bacteria</taxon>
        <taxon>Bacillati</taxon>
        <taxon>Actinomycetota</taxon>
        <taxon>Actinomycetes</taxon>
        <taxon>Micrococcales</taxon>
        <taxon>Micrococcaceae</taxon>
        <taxon>Paeniglutamicibacter</taxon>
    </lineage>
</organism>
<evidence type="ECO:0000256" key="2">
    <source>
        <dbReference type="ARBA" id="ARBA00010792"/>
    </source>
</evidence>
<dbReference type="GO" id="GO:0005886">
    <property type="term" value="C:plasma membrane"/>
    <property type="evidence" value="ECO:0007669"/>
    <property type="project" value="UniProtKB-SubCell"/>
</dbReference>
<evidence type="ECO:0000256" key="3">
    <source>
        <dbReference type="ARBA" id="ARBA00022475"/>
    </source>
</evidence>
<evidence type="ECO:0000256" key="6">
    <source>
        <dbReference type="ARBA" id="ARBA00023136"/>
    </source>
</evidence>
<accession>A0A5B0EFV6</accession>
<dbReference type="PANTHER" id="PTHR30353">
    <property type="entry name" value="INNER MEMBRANE PROTEIN DEDA-RELATED"/>
    <property type="match status" value="1"/>
</dbReference>
<feature type="transmembrane region" description="Helical" evidence="7">
    <location>
        <begin position="98"/>
        <end position="123"/>
    </location>
</feature>
<evidence type="ECO:0000313" key="10">
    <source>
        <dbReference type="Proteomes" id="UP000323856"/>
    </source>
</evidence>
<feature type="transmembrane region" description="Helical" evidence="7">
    <location>
        <begin position="66"/>
        <end position="86"/>
    </location>
</feature>
<evidence type="ECO:0000256" key="1">
    <source>
        <dbReference type="ARBA" id="ARBA00004651"/>
    </source>
</evidence>
<dbReference type="PANTHER" id="PTHR30353:SF15">
    <property type="entry name" value="INNER MEMBRANE PROTEIN YABI"/>
    <property type="match status" value="1"/>
</dbReference>
<keyword evidence="6 7" id="KW-0472">Membrane</keyword>
<evidence type="ECO:0000256" key="7">
    <source>
        <dbReference type="RuleBase" id="RU367016"/>
    </source>
</evidence>
<dbReference type="AlphaFoldDB" id="A0A5B0EFV6"/>
<comment type="caution">
    <text evidence="9">The sequence shown here is derived from an EMBL/GenBank/DDBJ whole genome shotgun (WGS) entry which is preliminary data.</text>
</comment>
<evidence type="ECO:0000259" key="8">
    <source>
        <dbReference type="Pfam" id="PF09335"/>
    </source>
</evidence>
<comment type="similarity">
    <text evidence="2 7">Belongs to the DedA family.</text>
</comment>
<comment type="caution">
    <text evidence="7">Lacks conserved residue(s) required for the propagation of feature annotation.</text>
</comment>
<feature type="transmembrane region" description="Helical" evidence="7">
    <location>
        <begin position="129"/>
        <end position="147"/>
    </location>
</feature>
<keyword evidence="3 7" id="KW-1003">Cell membrane</keyword>
<gene>
    <name evidence="9" type="ORF">FQ154_11305</name>
</gene>
<sequence>MLGLMDWLRDAPFGWAFAFLFLLSMARANSTYWIGRGIASGVKHTRFQHVLTGPIYRRAERFIQRWGIFAIPLSFMTVGIQTAVNASAGIARMPVLRYLPAVVVGCLIWATIYSTVGMAVVYAWLALGWQWIVAGALVLVIITLAWIRHRRRNG</sequence>
<dbReference type="OrthoDB" id="3426404at2"/>
<feature type="domain" description="VTT" evidence="8">
    <location>
        <begin position="13"/>
        <end position="117"/>
    </location>
</feature>